<dbReference type="GO" id="GO:0016614">
    <property type="term" value="F:oxidoreductase activity, acting on CH-OH group of donors"/>
    <property type="evidence" value="ECO:0007669"/>
    <property type="project" value="InterPro"/>
</dbReference>
<keyword evidence="7" id="KW-1185">Reference proteome</keyword>
<gene>
    <name evidence="6" type="ORF">HII31_08990</name>
</gene>
<accession>A0A8H6VFN3</accession>
<feature type="domain" description="Glucose-methanol-choline oxidoreductase C-terminal" evidence="5">
    <location>
        <begin position="276"/>
        <end position="410"/>
    </location>
</feature>
<dbReference type="PANTHER" id="PTHR11552:SF134">
    <property type="entry name" value="GLUCOSE-METHANOL-CHOLINE OXIDOREDUCTASE N-TERMINAL DOMAIN-CONTAINING PROTEIN"/>
    <property type="match status" value="1"/>
</dbReference>
<sequence length="423" mass="46923">MCAYTIGPRDDYERWAEMVGDESFGWDNVTRIRKEKLEDFDGRVGEEYVKYAKPDMRFHGAGGAVAISYPKIWERPMTVQLDAAKASGLGFNMDGNSGNPLGLASVPSTAKNGRRVTAAKAYLENAPSGLIIRAGSQVVKILFDEKKAVGHLPGIGKNLQDHLSVAFCWEQKESLVDWPQHFADPEAVETAQAQFREDNSGPLSIFFQGLTIGFFKADEVLESGESDLLDDDVKSHLRKDTVPIWEVSCHIPPCSPDALSAPEKHYLTIFVFLHNPQSRGTIVLSSEDSNARPIIDPRFFAHPFDRRCALAATKRTLDFVRHPLLASNIEAPVDTPVSQEENDVLEFWKDRAGSTWHPSCTVKMGTEGDEEACVTSDFKVKGVQNLRVVDLSVLPFLLSCHPMSIAYLVGEIAAEKIIHEHKL</sequence>
<comment type="cofactor">
    <cofactor evidence="3">
        <name>FAD</name>
        <dbReference type="ChEBI" id="CHEBI:57692"/>
    </cofactor>
</comment>
<dbReference type="SUPFAM" id="SSF54373">
    <property type="entry name" value="FAD-linked reductases, C-terminal domain"/>
    <property type="match status" value="1"/>
</dbReference>
<evidence type="ECO:0000256" key="1">
    <source>
        <dbReference type="ARBA" id="ARBA00010790"/>
    </source>
</evidence>
<evidence type="ECO:0000256" key="3">
    <source>
        <dbReference type="PIRSR" id="PIRSR000137-2"/>
    </source>
</evidence>
<dbReference type="SUPFAM" id="SSF51905">
    <property type="entry name" value="FAD/NAD(P)-binding domain"/>
    <property type="match status" value="1"/>
</dbReference>
<dbReference type="InterPro" id="IPR012132">
    <property type="entry name" value="GMC_OxRdtase"/>
</dbReference>
<feature type="active site" description="Proton donor" evidence="2">
    <location>
        <position position="357"/>
    </location>
</feature>
<reference evidence="6" key="1">
    <citation type="submission" date="2020-04" db="EMBL/GenBank/DDBJ databases">
        <title>Draft genome resource of the tomato pathogen Pseudocercospora fuligena.</title>
        <authorList>
            <person name="Zaccaron A."/>
        </authorList>
    </citation>
    <scope>NUCLEOTIDE SEQUENCE</scope>
    <source>
        <strain evidence="6">PF001</strain>
    </source>
</reference>
<feature type="domain" description="Glucose-methanol-choline oxidoreductase N-terminal" evidence="4">
    <location>
        <begin position="3"/>
        <end position="150"/>
    </location>
</feature>
<dbReference type="AlphaFoldDB" id="A0A8H6VFN3"/>
<dbReference type="GO" id="GO:0050660">
    <property type="term" value="F:flavin adenine dinucleotide binding"/>
    <property type="evidence" value="ECO:0007669"/>
    <property type="project" value="InterPro"/>
</dbReference>
<dbReference type="EMBL" id="JABCIY010000180">
    <property type="protein sequence ID" value="KAF7189670.1"/>
    <property type="molecule type" value="Genomic_DNA"/>
</dbReference>
<evidence type="ECO:0000313" key="7">
    <source>
        <dbReference type="Proteomes" id="UP000660729"/>
    </source>
</evidence>
<dbReference type="Gene3D" id="3.30.560.10">
    <property type="entry name" value="Glucose Oxidase, domain 3"/>
    <property type="match status" value="2"/>
</dbReference>
<evidence type="ECO:0000259" key="4">
    <source>
        <dbReference type="Pfam" id="PF00732"/>
    </source>
</evidence>
<feature type="binding site" evidence="3">
    <location>
        <begin position="356"/>
        <end position="357"/>
    </location>
    <ligand>
        <name>FAD</name>
        <dbReference type="ChEBI" id="CHEBI:57692"/>
    </ligand>
</feature>
<protein>
    <submittedName>
        <fullName evidence="6">Dehydrogenase pkfF</fullName>
    </submittedName>
</protein>
<comment type="similarity">
    <text evidence="1">Belongs to the GMC oxidoreductase family.</text>
</comment>
<evidence type="ECO:0000313" key="6">
    <source>
        <dbReference type="EMBL" id="KAF7189670.1"/>
    </source>
</evidence>
<dbReference type="OrthoDB" id="269227at2759"/>
<dbReference type="Pfam" id="PF00732">
    <property type="entry name" value="GMC_oxred_N"/>
    <property type="match status" value="1"/>
</dbReference>
<evidence type="ECO:0000256" key="2">
    <source>
        <dbReference type="PIRSR" id="PIRSR000137-1"/>
    </source>
</evidence>
<evidence type="ECO:0000259" key="5">
    <source>
        <dbReference type="Pfam" id="PF05199"/>
    </source>
</evidence>
<dbReference type="InterPro" id="IPR036188">
    <property type="entry name" value="FAD/NAD-bd_sf"/>
</dbReference>
<feature type="active site" description="Proton acceptor" evidence="2">
    <location>
        <position position="401"/>
    </location>
</feature>
<organism evidence="6 7">
    <name type="scientific">Pseudocercospora fuligena</name>
    <dbReference type="NCBI Taxonomy" id="685502"/>
    <lineage>
        <taxon>Eukaryota</taxon>
        <taxon>Fungi</taxon>
        <taxon>Dikarya</taxon>
        <taxon>Ascomycota</taxon>
        <taxon>Pezizomycotina</taxon>
        <taxon>Dothideomycetes</taxon>
        <taxon>Dothideomycetidae</taxon>
        <taxon>Mycosphaerellales</taxon>
        <taxon>Mycosphaerellaceae</taxon>
        <taxon>Pseudocercospora</taxon>
    </lineage>
</organism>
<keyword evidence="3" id="KW-0274">FAD</keyword>
<proteinExistence type="inferred from homology"/>
<dbReference type="Pfam" id="PF05199">
    <property type="entry name" value="GMC_oxred_C"/>
    <property type="match status" value="1"/>
</dbReference>
<dbReference type="PIRSF" id="PIRSF000137">
    <property type="entry name" value="Alcohol_oxidase"/>
    <property type="match status" value="1"/>
</dbReference>
<keyword evidence="3" id="KW-0285">Flavoprotein</keyword>
<feature type="binding site" evidence="3">
    <location>
        <position position="138"/>
    </location>
    <ligand>
        <name>FAD</name>
        <dbReference type="ChEBI" id="CHEBI:57692"/>
    </ligand>
</feature>
<dbReference type="InterPro" id="IPR007867">
    <property type="entry name" value="GMC_OxRtase_C"/>
</dbReference>
<dbReference type="Proteomes" id="UP000660729">
    <property type="component" value="Unassembled WGS sequence"/>
</dbReference>
<dbReference type="InterPro" id="IPR000172">
    <property type="entry name" value="GMC_OxRdtase_N"/>
</dbReference>
<name>A0A8H6VFN3_9PEZI</name>
<dbReference type="Gene3D" id="3.50.50.60">
    <property type="entry name" value="FAD/NAD(P)-binding domain"/>
    <property type="match status" value="2"/>
</dbReference>
<dbReference type="PANTHER" id="PTHR11552">
    <property type="entry name" value="GLUCOSE-METHANOL-CHOLINE GMC OXIDOREDUCTASE"/>
    <property type="match status" value="1"/>
</dbReference>
<comment type="caution">
    <text evidence="6">The sequence shown here is derived from an EMBL/GenBank/DDBJ whole genome shotgun (WGS) entry which is preliminary data.</text>
</comment>